<comment type="caution">
    <text evidence="1">The sequence shown here is derived from an EMBL/GenBank/DDBJ whole genome shotgun (WGS) entry which is preliminary data.</text>
</comment>
<dbReference type="Proteomes" id="UP000805193">
    <property type="component" value="Unassembled WGS sequence"/>
</dbReference>
<evidence type="ECO:0000313" key="2">
    <source>
        <dbReference type="Proteomes" id="UP000805193"/>
    </source>
</evidence>
<protein>
    <submittedName>
        <fullName evidence="1">Uncharacterized protein</fullName>
    </submittedName>
</protein>
<evidence type="ECO:0000313" key="1">
    <source>
        <dbReference type="EMBL" id="KAG0428677.1"/>
    </source>
</evidence>
<organism evidence="1 2">
    <name type="scientific">Ixodes persulcatus</name>
    <name type="common">Taiga tick</name>
    <dbReference type="NCBI Taxonomy" id="34615"/>
    <lineage>
        <taxon>Eukaryota</taxon>
        <taxon>Metazoa</taxon>
        <taxon>Ecdysozoa</taxon>
        <taxon>Arthropoda</taxon>
        <taxon>Chelicerata</taxon>
        <taxon>Arachnida</taxon>
        <taxon>Acari</taxon>
        <taxon>Parasitiformes</taxon>
        <taxon>Ixodida</taxon>
        <taxon>Ixodoidea</taxon>
        <taxon>Ixodidae</taxon>
        <taxon>Ixodinae</taxon>
        <taxon>Ixodes</taxon>
    </lineage>
</organism>
<reference evidence="1 2" key="1">
    <citation type="journal article" date="2020" name="Cell">
        <title>Large-Scale Comparative Analyses of Tick Genomes Elucidate Their Genetic Diversity and Vector Capacities.</title>
        <authorList>
            <consortium name="Tick Genome and Microbiome Consortium (TIGMIC)"/>
            <person name="Jia N."/>
            <person name="Wang J."/>
            <person name="Shi W."/>
            <person name="Du L."/>
            <person name="Sun Y."/>
            <person name="Zhan W."/>
            <person name="Jiang J.F."/>
            <person name="Wang Q."/>
            <person name="Zhang B."/>
            <person name="Ji P."/>
            <person name="Bell-Sakyi L."/>
            <person name="Cui X.M."/>
            <person name="Yuan T.T."/>
            <person name="Jiang B.G."/>
            <person name="Yang W.F."/>
            <person name="Lam T.T."/>
            <person name="Chang Q.C."/>
            <person name="Ding S.J."/>
            <person name="Wang X.J."/>
            <person name="Zhu J.G."/>
            <person name="Ruan X.D."/>
            <person name="Zhao L."/>
            <person name="Wei J.T."/>
            <person name="Ye R.Z."/>
            <person name="Que T.C."/>
            <person name="Du C.H."/>
            <person name="Zhou Y.H."/>
            <person name="Cheng J.X."/>
            <person name="Dai P.F."/>
            <person name="Guo W.B."/>
            <person name="Han X.H."/>
            <person name="Huang E.J."/>
            <person name="Li L.F."/>
            <person name="Wei W."/>
            <person name="Gao Y.C."/>
            <person name="Liu J.Z."/>
            <person name="Shao H.Z."/>
            <person name="Wang X."/>
            <person name="Wang C.C."/>
            <person name="Yang T.C."/>
            <person name="Huo Q.B."/>
            <person name="Li W."/>
            <person name="Chen H.Y."/>
            <person name="Chen S.E."/>
            <person name="Zhou L.G."/>
            <person name="Ni X.B."/>
            <person name="Tian J.H."/>
            <person name="Sheng Y."/>
            <person name="Liu T."/>
            <person name="Pan Y.S."/>
            <person name="Xia L.Y."/>
            <person name="Li J."/>
            <person name="Zhao F."/>
            <person name="Cao W.C."/>
        </authorList>
    </citation>
    <scope>NUCLEOTIDE SEQUENCE [LARGE SCALE GENOMIC DNA]</scope>
    <source>
        <strain evidence="1">Iper-2018</strain>
    </source>
</reference>
<accession>A0AC60Q4K9</accession>
<name>A0AC60Q4K9_IXOPE</name>
<keyword evidence="2" id="KW-1185">Reference proteome</keyword>
<dbReference type="EMBL" id="JABSTQ010009497">
    <property type="protein sequence ID" value="KAG0428677.1"/>
    <property type="molecule type" value="Genomic_DNA"/>
</dbReference>
<proteinExistence type="predicted"/>
<gene>
    <name evidence="1" type="ORF">HPB47_024355</name>
</gene>
<sequence>MRQSHTVLIPEKSKAGAVSEVGVFCPISLLYTDYKILAKILAKRLDIGLKSIIGPHQSYELRGRKISRNLHIRHAIGEATAEGCQPLAVLQLDLRQAFNQVSHEFLLVLDRFGMGEQQREWVALCYREINTWLLVNGEKGVLIPIKRLVRQGCPLSPIWFVLQLDPISEALQEAVTLSTEAYEDEQRKNSNSSFDELEAALKEFQVADLWTKLVTDKQVSRYCIEELDFKYVLLGKFQSDCLEDRFGRYRQLCGAQYHISIRQIYESEHKLRLQTVLELPEFDDISLCACTDVVNAAVKQFDVKVDELQPEEFGGIKWKTTLGRATSEFRSTRRRQRLQGGKRPTLWSRGSCPPSREDTSPFSVGPTVCNSAIYPAVLYKAQAVCCPGAEATRIHRSWAIFLWKTSIERTHWDNLFLHWESDGLGLEKIVLKWMSYNQKNLEASSEKPPWGELPRSSDRPAGGNDFKVEKDQHFGREEAILLKAHVQRFLLLRNPRDPIFMSTLHQLGFPHLMNWMVSTSDRTTKGAARRFHKEIANPVKFFQAQRPLVPNGAAKLVWRLPVPVTTKDFFVSAHMKVLPAKTWLHQEEIFVPWSLNCDLCGATETLAHVLVECSNTYLFWDEMRTTFDLRDAFKVERTALRWLRRCSDEAKSYLLRGEKAIYVIGCKDSRSEVSSGSMSTQSTISTILKSGDVVMKKAGTSGFDDQRKSLGKPFPLYAMHTAIVKLQLPHKQAEILDFFERSKESGRSTLWELCACRGMRQHNERQFRHLTVPVVPTVTRGPALVGINSFDIVFCVAKAAQPICRVYGSCVQPASLLMAPPKPTLKCFPVEQKVKLIREVEKAEALALRMNKPEFKCSNGRLERFKKRHGMTSKMIVGESGAVCKDTYMDKDIYNLNEATFFYKILPKRTHTTTGGYRTKASKERVSVLFGANATAGFPPTRATALGETSLQSVRISPAIAVNGRRNGTEFLLAASLFRQRPSAASIVGSRRNHEERTSSLALSAGLRQRTPTALDHRATSWWQSYLGPVKNGTFGNLLPSFNAAETSHDLFRTVVHLSEPAQNESQRVCDVNGTCVCVRGREAWPNCGEPWLRRTSGYDAADFAATHLAAVGYSHLLPWRRPPDVRLKPRLEQTRCRPTPARNALL</sequence>